<reference evidence="1 2" key="1">
    <citation type="submission" date="2020-08" db="EMBL/GenBank/DDBJ databases">
        <title>Genomic Encyclopedia of Type Strains, Phase IV (KMG-IV): sequencing the most valuable type-strain genomes for metagenomic binning, comparative biology and taxonomic classification.</title>
        <authorList>
            <person name="Goeker M."/>
        </authorList>
    </citation>
    <scope>NUCLEOTIDE SEQUENCE [LARGE SCALE GENOMIC DNA]</scope>
    <source>
        <strain evidence="1 2">YC6723</strain>
    </source>
</reference>
<evidence type="ECO:0000313" key="2">
    <source>
        <dbReference type="Proteomes" id="UP000529795"/>
    </source>
</evidence>
<dbReference type="AlphaFoldDB" id="A0A840F527"/>
<organism evidence="1 2">
    <name type="scientific">Sphingomonas jinjuensis</name>
    <dbReference type="NCBI Taxonomy" id="535907"/>
    <lineage>
        <taxon>Bacteria</taxon>
        <taxon>Pseudomonadati</taxon>
        <taxon>Pseudomonadota</taxon>
        <taxon>Alphaproteobacteria</taxon>
        <taxon>Sphingomonadales</taxon>
        <taxon>Sphingomonadaceae</taxon>
        <taxon>Sphingomonas</taxon>
    </lineage>
</organism>
<dbReference type="Proteomes" id="UP000529795">
    <property type="component" value="Unassembled WGS sequence"/>
</dbReference>
<sequence length="213" mass="22344">MIIFPRIMPTVGASGLQFDPDRTDYLSPEAGGRLGAISAGLPRWAMRITLSAMRMEAAAQWRAFLDVQRGPQRPFVAFDIDRQLPLAHRGGRPFHPRPGSWAQAVTGEGLALLTLGGLVPGQIVSMGDYVGFAWEGHLALTRAVETVQAGVGGSAQFAVEPPVPPIVPHGAAVSLTRAGCLMRLVPGETKLAGSAIGVYASGSTIVAIQDVIA</sequence>
<protein>
    <submittedName>
        <fullName evidence="1">Uncharacterized protein</fullName>
    </submittedName>
</protein>
<evidence type="ECO:0000313" key="1">
    <source>
        <dbReference type="EMBL" id="MBB4152899.1"/>
    </source>
</evidence>
<proteinExistence type="predicted"/>
<name>A0A840F527_9SPHN</name>
<comment type="caution">
    <text evidence="1">The sequence shown here is derived from an EMBL/GenBank/DDBJ whole genome shotgun (WGS) entry which is preliminary data.</text>
</comment>
<dbReference type="EMBL" id="JACIEV010000002">
    <property type="protein sequence ID" value="MBB4152899.1"/>
    <property type="molecule type" value="Genomic_DNA"/>
</dbReference>
<gene>
    <name evidence="1" type="ORF">GGQ80_000787</name>
</gene>
<keyword evidence="2" id="KW-1185">Reference proteome</keyword>
<accession>A0A840F527</accession>